<keyword evidence="4" id="KW-0378">Hydrolase</keyword>
<reference evidence="4 5" key="1">
    <citation type="journal article" date="2009" name="Stand. Genomic Sci.">
        <title>Complete genome sequence of Stackebrandtia nassauensis type strain (LLR-40K-21).</title>
        <authorList>
            <person name="Munk C."/>
            <person name="Lapidus A."/>
            <person name="Copeland A."/>
            <person name="Jando M."/>
            <person name="Mayilraj S."/>
            <person name="Glavina Del Rio T."/>
            <person name="Nolan M."/>
            <person name="Chen F."/>
            <person name="Lucas S."/>
            <person name="Tice H."/>
            <person name="Cheng J.F."/>
            <person name="Han C."/>
            <person name="Detter J.C."/>
            <person name="Bruce D."/>
            <person name="Goodwin L."/>
            <person name="Chain P."/>
            <person name="Pitluck S."/>
            <person name="Goker M."/>
            <person name="Ovchinikova G."/>
            <person name="Pati A."/>
            <person name="Ivanova N."/>
            <person name="Mavromatis K."/>
            <person name="Chen A."/>
            <person name="Palaniappan K."/>
            <person name="Land M."/>
            <person name="Hauser L."/>
            <person name="Chang Y.J."/>
            <person name="Jeffries C.D."/>
            <person name="Bristow J."/>
            <person name="Eisen J.A."/>
            <person name="Markowitz V."/>
            <person name="Hugenholtz P."/>
            <person name="Kyrpides N.C."/>
            <person name="Klenk H.P."/>
        </authorList>
    </citation>
    <scope>NUCLEOTIDE SEQUENCE [LARGE SCALE GENOMIC DNA]</scope>
    <source>
        <strain evidence="5">DSM 44728 / CIP 108903 / NRRL B-16338 / NBRC 102104 / LLR-40K-21</strain>
    </source>
</reference>
<gene>
    <name evidence="4" type="ordered locus">Snas_2241</name>
</gene>
<dbReference type="KEGG" id="sna:Snas_2241"/>
<evidence type="ECO:0000256" key="2">
    <source>
        <dbReference type="SAM" id="SignalP"/>
    </source>
</evidence>
<accession>D3Q264</accession>
<sequence>MSPKLKRVAVATAAVAVAVTGLATASTAHAQDEAAELKVMSFNLWHGGSQVNDYRAKQVEFIKSTGADVITLQESSVTSARELAKALDWDYLQADADRGIISRYEIVDDTQQPSNAGFGVHIELDSGQRVAVWNAHLGYDPYGPYDACFDNMSVDEILEREAESGRTGQITDILADMRDDLANADQTPVLLTGDFNAPSHLDWTAATADSHCGYSDIPWPTSVKPAEAGLTDSFREANPDPAAVPGNTWSPVYPKHDGSTGADEPQDRIDYILYKGGLTVTDSQALVVGEPQPVPDHADNEWTSDHAAVLTTFGL</sequence>
<dbReference type="AlphaFoldDB" id="D3Q264"/>
<keyword evidence="4" id="KW-0269">Exonuclease</keyword>
<dbReference type="HOGENOM" id="CLU_049141_0_0_11"/>
<name>D3Q264_STANL</name>
<feature type="chain" id="PRO_5003048808" evidence="2">
    <location>
        <begin position="31"/>
        <end position="315"/>
    </location>
</feature>
<proteinExistence type="predicted"/>
<dbReference type="OrthoDB" id="3414047at2"/>
<dbReference type="InterPro" id="IPR005135">
    <property type="entry name" value="Endo/exonuclease/phosphatase"/>
</dbReference>
<keyword evidence="2" id="KW-0732">Signal</keyword>
<dbReference type="PANTHER" id="PTHR41349:SF1">
    <property type="entry name" value="PROTEIN CBG08683"/>
    <property type="match status" value="1"/>
</dbReference>
<dbReference type="SUPFAM" id="SSF56219">
    <property type="entry name" value="DNase I-like"/>
    <property type="match status" value="1"/>
</dbReference>
<feature type="region of interest" description="Disordered" evidence="1">
    <location>
        <begin position="242"/>
        <end position="265"/>
    </location>
</feature>
<evidence type="ECO:0000256" key="1">
    <source>
        <dbReference type="SAM" id="MobiDB-lite"/>
    </source>
</evidence>
<organism evidence="4 5">
    <name type="scientific">Stackebrandtia nassauensis (strain DSM 44728 / CIP 108903 / NRRL B-16338 / NBRC 102104 / LLR-40K-21)</name>
    <dbReference type="NCBI Taxonomy" id="446470"/>
    <lineage>
        <taxon>Bacteria</taxon>
        <taxon>Bacillati</taxon>
        <taxon>Actinomycetota</taxon>
        <taxon>Actinomycetes</taxon>
        <taxon>Glycomycetales</taxon>
        <taxon>Glycomycetaceae</taxon>
        <taxon>Stackebrandtia</taxon>
    </lineage>
</organism>
<keyword evidence="5" id="KW-1185">Reference proteome</keyword>
<feature type="signal peptide" evidence="2">
    <location>
        <begin position="1"/>
        <end position="30"/>
    </location>
</feature>
<keyword evidence="4" id="KW-0255">Endonuclease</keyword>
<evidence type="ECO:0000313" key="5">
    <source>
        <dbReference type="Proteomes" id="UP000000844"/>
    </source>
</evidence>
<dbReference type="GO" id="GO:0004519">
    <property type="term" value="F:endonuclease activity"/>
    <property type="evidence" value="ECO:0007669"/>
    <property type="project" value="UniProtKB-KW"/>
</dbReference>
<dbReference type="GO" id="GO:0004527">
    <property type="term" value="F:exonuclease activity"/>
    <property type="evidence" value="ECO:0007669"/>
    <property type="project" value="UniProtKB-KW"/>
</dbReference>
<dbReference type="Gene3D" id="3.60.10.10">
    <property type="entry name" value="Endonuclease/exonuclease/phosphatase"/>
    <property type="match status" value="1"/>
</dbReference>
<dbReference type="Pfam" id="PF03372">
    <property type="entry name" value="Exo_endo_phos"/>
    <property type="match status" value="1"/>
</dbReference>
<dbReference type="eggNOG" id="COG3021">
    <property type="taxonomic scope" value="Bacteria"/>
</dbReference>
<dbReference type="InterPro" id="IPR036691">
    <property type="entry name" value="Endo/exonu/phosph_ase_sf"/>
</dbReference>
<dbReference type="Proteomes" id="UP000000844">
    <property type="component" value="Chromosome"/>
</dbReference>
<evidence type="ECO:0000313" key="4">
    <source>
        <dbReference type="EMBL" id="ADD41931.1"/>
    </source>
</evidence>
<keyword evidence="4" id="KW-0540">Nuclease</keyword>
<evidence type="ECO:0000259" key="3">
    <source>
        <dbReference type="Pfam" id="PF03372"/>
    </source>
</evidence>
<dbReference type="EMBL" id="CP001778">
    <property type="protein sequence ID" value="ADD41931.1"/>
    <property type="molecule type" value="Genomic_DNA"/>
</dbReference>
<dbReference type="RefSeq" id="WP_013017502.1">
    <property type="nucleotide sequence ID" value="NC_013947.1"/>
</dbReference>
<dbReference type="STRING" id="446470.Snas_2241"/>
<feature type="domain" description="Endonuclease/exonuclease/phosphatase" evidence="3">
    <location>
        <begin position="40"/>
        <end position="306"/>
    </location>
</feature>
<dbReference type="PANTHER" id="PTHR41349">
    <property type="match status" value="1"/>
</dbReference>
<protein>
    <submittedName>
        <fullName evidence="4">Endonuclease/exonuclease/phosphatase</fullName>
    </submittedName>
</protein>